<keyword evidence="7 10" id="KW-0687">Ribonucleoprotein</keyword>
<evidence type="ECO:0000259" key="11">
    <source>
        <dbReference type="SMART" id="SM00739"/>
    </source>
</evidence>
<comment type="function">
    <text evidence="1 10">One of two assembly initiator proteins, it binds directly to the 5'-end of the 23S rRNA, where it nucleates assembly of the 50S subunit.</text>
</comment>
<sequence length="103" mass="11211">MKVKKGDTVIVISGKNRDQKGKVLAVYPRESRIVVEGVNMVKRHTKPSFQSPEGGIVEKEAPLHVSNVALVDPKTGGPTRVGYKVLEDGTKVRFAKKSGEVLD</sequence>
<evidence type="ECO:0000256" key="3">
    <source>
        <dbReference type="ARBA" id="ARBA00011838"/>
    </source>
</evidence>
<comment type="similarity">
    <text evidence="2 10">Belongs to the universal ribosomal protein uL24 family.</text>
</comment>
<keyword evidence="6 10" id="KW-0689">Ribosomal protein</keyword>
<dbReference type="EMBL" id="LPVJ01000058">
    <property type="protein sequence ID" value="KUO95192.1"/>
    <property type="molecule type" value="Genomic_DNA"/>
</dbReference>
<dbReference type="PANTHER" id="PTHR12903">
    <property type="entry name" value="MITOCHONDRIAL RIBOSOMAL PROTEIN L24"/>
    <property type="match status" value="1"/>
</dbReference>
<evidence type="ECO:0000313" key="13">
    <source>
        <dbReference type="Proteomes" id="UP000053557"/>
    </source>
</evidence>
<dbReference type="Proteomes" id="UP000053557">
    <property type="component" value="Unassembled WGS sequence"/>
</dbReference>
<comment type="subunit">
    <text evidence="3 10">Part of the 50S ribosomal subunit.</text>
</comment>
<organism evidence="12 13">
    <name type="scientific">Ferroacidibacillus organovorans</name>
    <dbReference type="NCBI Taxonomy" id="1765683"/>
    <lineage>
        <taxon>Bacteria</taxon>
        <taxon>Bacillati</taxon>
        <taxon>Bacillota</taxon>
        <taxon>Bacilli</taxon>
        <taxon>Bacillales</taxon>
        <taxon>Alicyclobacillaceae</taxon>
        <taxon>Ferroacidibacillus</taxon>
    </lineage>
</organism>
<dbReference type="HAMAP" id="MF_01326_B">
    <property type="entry name" value="Ribosomal_uL24_B"/>
    <property type="match status" value="1"/>
</dbReference>
<dbReference type="Pfam" id="PF00467">
    <property type="entry name" value="KOW"/>
    <property type="match status" value="1"/>
</dbReference>
<evidence type="ECO:0000256" key="5">
    <source>
        <dbReference type="ARBA" id="ARBA00022884"/>
    </source>
</evidence>
<dbReference type="GO" id="GO:0005840">
    <property type="term" value="C:ribosome"/>
    <property type="evidence" value="ECO:0007669"/>
    <property type="project" value="UniProtKB-KW"/>
</dbReference>
<evidence type="ECO:0000256" key="9">
    <source>
        <dbReference type="ARBA" id="ARBA00058688"/>
    </source>
</evidence>
<evidence type="ECO:0000256" key="7">
    <source>
        <dbReference type="ARBA" id="ARBA00023274"/>
    </source>
</evidence>
<protein>
    <recommendedName>
        <fullName evidence="8 10">Large ribosomal subunit protein uL24</fullName>
    </recommendedName>
</protein>
<dbReference type="SUPFAM" id="SSF50104">
    <property type="entry name" value="Translation proteins SH3-like domain"/>
    <property type="match status" value="1"/>
</dbReference>
<dbReference type="GO" id="GO:0006412">
    <property type="term" value="P:translation"/>
    <property type="evidence" value="ECO:0007669"/>
    <property type="project" value="UniProtKB-UniRule"/>
</dbReference>
<dbReference type="Pfam" id="PF17136">
    <property type="entry name" value="ribosomal_L24"/>
    <property type="match status" value="1"/>
</dbReference>
<comment type="caution">
    <text evidence="12">The sequence shown here is derived from an EMBL/GenBank/DDBJ whole genome shotgun (WGS) entry which is preliminary data.</text>
</comment>
<proteinExistence type="inferred from homology"/>
<dbReference type="SMART" id="SM00739">
    <property type="entry name" value="KOW"/>
    <property type="match status" value="1"/>
</dbReference>
<comment type="function">
    <text evidence="9 10">One of the proteins that surrounds the polypeptide exit tunnel on the outside of the subunit.</text>
</comment>
<dbReference type="InterPro" id="IPR057264">
    <property type="entry name" value="Ribosomal_uL24_C"/>
</dbReference>
<evidence type="ECO:0000256" key="2">
    <source>
        <dbReference type="ARBA" id="ARBA00010618"/>
    </source>
</evidence>
<dbReference type="GO" id="GO:1990904">
    <property type="term" value="C:ribonucleoprotein complex"/>
    <property type="evidence" value="ECO:0007669"/>
    <property type="project" value="UniProtKB-KW"/>
</dbReference>
<dbReference type="GO" id="GO:0003735">
    <property type="term" value="F:structural constituent of ribosome"/>
    <property type="evidence" value="ECO:0007669"/>
    <property type="project" value="InterPro"/>
</dbReference>
<evidence type="ECO:0000256" key="10">
    <source>
        <dbReference type="HAMAP-Rule" id="MF_01326"/>
    </source>
</evidence>
<dbReference type="CDD" id="cd06089">
    <property type="entry name" value="KOW_RPL26"/>
    <property type="match status" value="1"/>
</dbReference>
<dbReference type="OrthoDB" id="9807419at2"/>
<evidence type="ECO:0000313" key="12">
    <source>
        <dbReference type="EMBL" id="KUO95192.1"/>
    </source>
</evidence>
<reference evidence="12 13" key="1">
    <citation type="submission" date="2015-12" db="EMBL/GenBank/DDBJ databases">
        <title>Draft genome sequence of Acidibacillus ferrooxidans ITV001, isolated from a chalcopyrite acid mine drainage site in Brazil.</title>
        <authorList>
            <person name="Dall'Agnol H."/>
            <person name="Nancucheo I."/>
            <person name="Johnson B."/>
            <person name="Oliveira R."/>
            <person name="Leite L."/>
            <person name="Pylro V."/>
            <person name="Nunes G.L."/>
            <person name="Tzotzos G."/>
            <person name="Fernandes G.R."/>
            <person name="Dutra J."/>
            <person name="Orellana S.C."/>
            <person name="Oliveira G."/>
        </authorList>
    </citation>
    <scope>NUCLEOTIDE SEQUENCE [LARGE SCALE GENOMIC DNA]</scope>
    <source>
        <strain evidence="13">ITV01</strain>
    </source>
</reference>
<dbReference type="InterPro" id="IPR005824">
    <property type="entry name" value="KOW"/>
</dbReference>
<gene>
    <name evidence="10" type="primary">rplX</name>
    <name evidence="12" type="ORF">ATW55_13550</name>
</gene>
<dbReference type="GO" id="GO:0019843">
    <property type="term" value="F:rRNA binding"/>
    <property type="evidence" value="ECO:0007669"/>
    <property type="project" value="UniProtKB-UniRule"/>
</dbReference>
<dbReference type="InterPro" id="IPR014722">
    <property type="entry name" value="Rib_uL2_dom2"/>
</dbReference>
<keyword evidence="13" id="KW-1185">Reference proteome</keyword>
<dbReference type="NCBIfam" id="TIGR01079">
    <property type="entry name" value="rplX_bact"/>
    <property type="match status" value="1"/>
</dbReference>
<dbReference type="FunFam" id="2.30.30.30:FF:000004">
    <property type="entry name" value="50S ribosomal protein L24"/>
    <property type="match status" value="1"/>
</dbReference>
<accession>A0A101XPG1</accession>
<dbReference type="InterPro" id="IPR008991">
    <property type="entry name" value="Translation_prot_SH3-like_sf"/>
</dbReference>
<evidence type="ECO:0000256" key="4">
    <source>
        <dbReference type="ARBA" id="ARBA00022730"/>
    </source>
</evidence>
<dbReference type="AlphaFoldDB" id="A0A101XPG1"/>
<dbReference type="Gene3D" id="2.30.30.30">
    <property type="match status" value="1"/>
</dbReference>
<evidence type="ECO:0000256" key="8">
    <source>
        <dbReference type="ARBA" id="ARBA00035206"/>
    </source>
</evidence>
<dbReference type="InterPro" id="IPR041988">
    <property type="entry name" value="Ribosomal_uL24_KOW"/>
</dbReference>
<dbReference type="InterPro" id="IPR003256">
    <property type="entry name" value="Ribosomal_uL24"/>
</dbReference>
<feature type="domain" description="KOW" evidence="11">
    <location>
        <begin position="2"/>
        <end position="29"/>
    </location>
</feature>
<keyword evidence="4 10" id="KW-0699">rRNA-binding</keyword>
<name>A0A101XPG1_9BACL</name>
<keyword evidence="5 10" id="KW-0694">RNA-binding</keyword>
<evidence type="ECO:0000256" key="1">
    <source>
        <dbReference type="ARBA" id="ARBA00004072"/>
    </source>
</evidence>
<evidence type="ECO:0000256" key="6">
    <source>
        <dbReference type="ARBA" id="ARBA00022980"/>
    </source>
</evidence>